<keyword evidence="7 10" id="KW-0472">Membrane</keyword>
<evidence type="ECO:0000256" key="1">
    <source>
        <dbReference type="ARBA" id="ARBA00004141"/>
    </source>
</evidence>
<feature type="transmembrane region" description="Helical" evidence="10">
    <location>
        <begin position="387"/>
        <end position="407"/>
    </location>
</feature>
<evidence type="ECO:0000256" key="10">
    <source>
        <dbReference type="SAM" id="Phobius"/>
    </source>
</evidence>
<dbReference type="PANTHER" id="PTHR24186">
    <property type="entry name" value="PROTEIN PHOSPHATASE 1 REGULATORY SUBUNIT"/>
    <property type="match status" value="1"/>
</dbReference>
<evidence type="ECO:0000256" key="2">
    <source>
        <dbReference type="ARBA" id="ARBA00004413"/>
    </source>
</evidence>
<comment type="subcellular location">
    <subcellularLocation>
        <location evidence="2">Cell membrane</location>
        <topology evidence="2">Peripheral membrane protein</topology>
        <orientation evidence="2">Cytoplasmic side</orientation>
    </subcellularLocation>
    <subcellularLocation>
        <location evidence="1">Membrane</location>
        <topology evidence="1">Multi-pass membrane protein</topology>
    </subcellularLocation>
</comment>
<evidence type="ECO:0000256" key="7">
    <source>
        <dbReference type="ARBA" id="ARBA00023136"/>
    </source>
</evidence>
<accession>A0AAD7Q8V1</accession>
<keyword evidence="6 8" id="KW-0040">ANK repeat</keyword>
<feature type="repeat" description="ANK" evidence="8">
    <location>
        <begin position="90"/>
        <end position="113"/>
    </location>
</feature>
<keyword evidence="5 10" id="KW-1133">Transmembrane helix</keyword>
<comment type="caution">
    <text evidence="12">The sequence shown here is derived from an EMBL/GenBank/DDBJ whole genome shotgun (WGS) entry which is preliminary data.</text>
</comment>
<dbReference type="SUPFAM" id="SSF48403">
    <property type="entry name" value="Ankyrin repeat"/>
    <property type="match status" value="1"/>
</dbReference>
<feature type="domain" description="PGG" evidence="11">
    <location>
        <begin position="342"/>
        <end position="446"/>
    </location>
</feature>
<dbReference type="Pfam" id="PF12796">
    <property type="entry name" value="Ank_2"/>
    <property type="match status" value="2"/>
</dbReference>
<gene>
    <name evidence="12" type="ORF">O6P43_006750</name>
</gene>
<dbReference type="FunFam" id="1.25.40.20:FF:000217">
    <property type="entry name" value="Ankyrin repeat-containing protein ITN1"/>
    <property type="match status" value="1"/>
</dbReference>
<dbReference type="PANTHER" id="PTHR24186:SF49">
    <property type="entry name" value="ANKYRIN REPEAT FAMILY PROTEIN"/>
    <property type="match status" value="1"/>
</dbReference>
<evidence type="ECO:0000313" key="13">
    <source>
        <dbReference type="Proteomes" id="UP001163823"/>
    </source>
</evidence>
<organism evidence="12 13">
    <name type="scientific">Quillaja saponaria</name>
    <name type="common">Soap bark tree</name>
    <dbReference type="NCBI Taxonomy" id="32244"/>
    <lineage>
        <taxon>Eukaryota</taxon>
        <taxon>Viridiplantae</taxon>
        <taxon>Streptophyta</taxon>
        <taxon>Embryophyta</taxon>
        <taxon>Tracheophyta</taxon>
        <taxon>Spermatophyta</taxon>
        <taxon>Magnoliopsida</taxon>
        <taxon>eudicotyledons</taxon>
        <taxon>Gunneridae</taxon>
        <taxon>Pentapetalae</taxon>
        <taxon>rosids</taxon>
        <taxon>fabids</taxon>
        <taxon>Fabales</taxon>
        <taxon>Quillajaceae</taxon>
        <taxon>Quillaja</taxon>
    </lineage>
</organism>
<evidence type="ECO:0000256" key="9">
    <source>
        <dbReference type="SAM" id="MobiDB-lite"/>
    </source>
</evidence>
<feature type="region of interest" description="Disordered" evidence="9">
    <location>
        <begin position="494"/>
        <end position="515"/>
    </location>
</feature>
<feature type="repeat" description="ANK" evidence="8">
    <location>
        <begin position="226"/>
        <end position="259"/>
    </location>
</feature>
<dbReference type="Gene3D" id="1.25.40.20">
    <property type="entry name" value="Ankyrin repeat-containing domain"/>
    <property type="match status" value="3"/>
</dbReference>
<evidence type="ECO:0000256" key="4">
    <source>
        <dbReference type="ARBA" id="ARBA00022737"/>
    </source>
</evidence>
<keyword evidence="13" id="KW-1185">Reference proteome</keyword>
<reference evidence="12" key="1">
    <citation type="journal article" date="2023" name="Science">
        <title>Elucidation of the pathway for biosynthesis of saponin adjuvants from the soapbark tree.</title>
        <authorList>
            <person name="Reed J."/>
            <person name="Orme A."/>
            <person name="El-Demerdash A."/>
            <person name="Owen C."/>
            <person name="Martin L.B.B."/>
            <person name="Misra R.C."/>
            <person name="Kikuchi S."/>
            <person name="Rejzek M."/>
            <person name="Martin A.C."/>
            <person name="Harkess A."/>
            <person name="Leebens-Mack J."/>
            <person name="Louveau T."/>
            <person name="Stephenson M.J."/>
            <person name="Osbourn A."/>
        </authorList>
    </citation>
    <scope>NUCLEOTIDE SEQUENCE</scope>
    <source>
        <strain evidence="12">S10</strain>
    </source>
</reference>
<evidence type="ECO:0000256" key="5">
    <source>
        <dbReference type="ARBA" id="ARBA00022989"/>
    </source>
</evidence>
<feature type="repeat" description="ANK" evidence="8">
    <location>
        <begin position="158"/>
        <end position="190"/>
    </location>
</feature>
<evidence type="ECO:0000256" key="6">
    <source>
        <dbReference type="ARBA" id="ARBA00023043"/>
    </source>
</evidence>
<dbReference type="InterPro" id="IPR026961">
    <property type="entry name" value="PGG_dom"/>
</dbReference>
<evidence type="ECO:0000256" key="8">
    <source>
        <dbReference type="PROSITE-ProRule" id="PRU00023"/>
    </source>
</evidence>
<dbReference type="Proteomes" id="UP001163823">
    <property type="component" value="Chromosome 3"/>
</dbReference>
<dbReference type="InterPro" id="IPR036770">
    <property type="entry name" value="Ankyrin_rpt-contain_sf"/>
</dbReference>
<feature type="transmembrane region" description="Helical" evidence="10">
    <location>
        <begin position="345"/>
        <end position="367"/>
    </location>
</feature>
<keyword evidence="4" id="KW-0677">Repeat</keyword>
<dbReference type="AlphaFoldDB" id="A0AAD7Q8V1"/>
<proteinExistence type="predicted"/>
<dbReference type="Pfam" id="PF00023">
    <property type="entry name" value="Ank"/>
    <property type="match status" value="1"/>
</dbReference>
<keyword evidence="3 10" id="KW-0812">Transmembrane</keyword>
<protein>
    <submittedName>
        <fullName evidence="12">Ankyrin repeat family protein</fullName>
    </submittedName>
</protein>
<dbReference type="EMBL" id="JARAOO010000003">
    <property type="protein sequence ID" value="KAJ7977059.1"/>
    <property type="molecule type" value="Genomic_DNA"/>
</dbReference>
<dbReference type="InterPro" id="IPR002110">
    <property type="entry name" value="Ankyrin_rpt"/>
</dbReference>
<dbReference type="Pfam" id="PF13962">
    <property type="entry name" value="PGG"/>
    <property type="match status" value="1"/>
</dbReference>
<name>A0AAD7Q8V1_QUISA</name>
<dbReference type="GO" id="GO:0005886">
    <property type="term" value="C:plasma membrane"/>
    <property type="evidence" value="ECO:0007669"/>
    <property type="project" value="UniProtKB-SubCell"/>
</dbReference>
<evidence type="ECO:0000259" key="11">
    <source>
        <dbReference type="Pfam" id="PF13962"/>
    </source>
</evidence>
<feature type="transmembrane region" description="Helical" evidence="10">
    <location>
        <begin position="453"/>
        <end position="478"/>
    </location>
</feature>
<evidence type="ECO:0000256" key="3">
    <source>
        <dbReference type="ARBA" id="ARBA00022692"/>
    </source>
</evidence>
<dbReference type="PROSITE" id="PS50297">
    <property type="entry name" value="ANK_REP_REGION"/>
    <property type="match status" value="4"/>
</dbReference>
<feature type="transmembrane region" description="Helical" evidence="10">
    <location>
        <begin position="427"/>
        <end position="447"/>
    </location>
</feature>
<evidence type="ECO:0000313" key="12">
    <source>
        <dbReference type="EMBL" id="KAJ7977059.1"/>
    </source>
</evidence>
<sequence length="515" mass="56121">MTPSSTWLQSVADLAAVKQILGEIDAQMVGTLSAADFDAELADIKSAIVNEVNELGETTLFTAAEKGHLDVVKELLPYTSKESIMLKNRSGFDPLHIACSQGHQAIVQVLLDHDPGLSKTFGQSNATPLMSAATKGHATVVNELLSKDSSLLEISRSNGKNALHLAARQGHVDIVKTLLEKDQQLARRTDKKGQTALHMAVKGVSCEVVRLLLDADAAIVMLPDKFGNTALHIATRKKRVKIVNELLLLPDANVNGLTRDHKTALDIAEGLPLSEEIVEIKECLMRYGAVKANDLNQPRDELRKTVTQIKKDVHTQLEQTRKTNRNVNGIAKELQKLHRAGINNATNSVTVVAVLFSTVAFAAIFTVPGGDDDNGMAVMVSTPTFKIFFIFNALALFTSLAVVVVQITLVRGETKTERRVIEVINKLLWLAAVCTTVAFISSSYIVVGRRNKWAAILITVTGGVIMAGVLGTMTYYVVKSKQSRKVRKKAKISRRGIHSFHHSDSDSEVNPIYAI</sequence>
<dbReference type="PROSITE" id="PS50088">
    <property type="entry name" value="ANK_REPEAT"/>
    <property type="match status" value="4"/>
</dbReference>
<dbReference type="SMART" id="SM00248">
    <property type="entry name" value="ANK"/>
    <property type="match status" value="6"/>
</dbReference>
<feature type="repeat" description="ANK" evidence="8">
    <location>
        <begin position="192"/>
        <end position="224"/>
    </location>
</feature>